<feature type="domain" description="Pirin C-terminal" evidence="4">
    <location>
        <begin position="168"/>
        <end position="276"/>
    </location>
</feature>
<dbReference type="PIRSF" id="PIRSF006232">
    <property type="entry name" value="Pirin"/>
    <property type="match status" value="1"/>
</dbReference>
<evidence type="ECO:0000256" key="1">
    <source>
        <dbReference type="ARBA" id="ARBA00008416"/>
    </source>
</evidence>
<accession>A0ABW0YLJ7</accession>
<dbReference type="InterPro" id="IPR011051">
    <property type="entry name" value="RmlC_Cupin_sf"/>
</dbReference>
<dbReference type="EMBL" id="JBHSOZ010000002">
    <property type="protein sequence ID" value="MFC5711239.1"/>
    <property type="molecule type" value="Genomic_DNA"/>
</dbReference>
<dbReference type="RefSeq" id="WP_385937200.1">
    <property type="nucleotide sequence ID" value="NZ_JBHSOZ010000002.1"/>
</dbReference>
<dbReference type="InterPro" id="IPR012093">
    <property type="entry name" value="Pirin"/>
</dbReference>
<proteinExistence type="inferred from homology"/>
<keyword evidence="6" id="KW-1185">Reference proteome</keyword>
<dbReference type="Pfam" id="PF05726">
    <property type="entry name" value="Pirin_C"/>
    <property type="match status" value="1"/>
</dbReference>
<dbReference type="Gene3D" id="2.60.120.10">
    <property type="entry name" value="Jelly Rolls"/>
    <property type="match status" value="2"/>
</dbReference>
<feature type="domain" description="Pirin N-terminal" evidence="3">
    <location>
        <begin position="43"/>
        <end position="114"/>
    </location>
</feature>
<reference evidence="6" key="1">
    <citation type="journal article" date="2019" name="Int. J. Syst. Evol. Microbiol.">
        <title>The Global Catalogue of Microorganisms (GCM) 10K type strain sequencing project: providing services to taxonomists for standard genome sequencing and annotation.</title>
        <authorList>
            <consortium name="The Broad Institute Genomics Platform"/>
            <consortium name="The Broad Institute Genome Sequencing Center for Infectious Disease"/>
            <person name="Wu L."/>
            <person name="Ma J."/>
        </authorList>
    </citation>
    <scope>NUCLEOTIDE SEQUENCE [LARGE SCALE GENOMIC DNA]</scope>
    <source>
        <strain evidence="6">CECT 7184</strain>
    </source>
</reference>
<dbReference type="Proteomes" id="UP001596142">
    <property type="component" value="Unassembled WGS sequence"/>
</dbReference>
<evidence type="ECO:0000259" key="3">
    <source>
        <dbReference type="Pfam" id="PF02678"/>
    </source>
</evidence>
<comment type="caution">
    <text evidence="5">The sequence shown here is derived from an EMBL/GenBank/DDBJ whole genome shotgun (WGS) entry which is preliminary data.</text>
</comment>
<comment type="similarity">
    <text evidence="1 2">Belongs to the pirin family.</text>
</comment>
<dbReference type="SUPFAM" id="SSF51182">
    <property type="entry name" value="RmlC-like cupins"/>
    <property type="match status" value="1"/>
</dbReference>
<protein>
    <submittedName>
        <fullName evidence="5">Pirin family protein</fullName>
    </submittedName>
</protein>
<gene>
    <name evidence="5" type="ORF">ACFPU1_00435</name>
</gene>
<dbReference type="Pfam" id="PF02678">
    <property type="entry name" value="Pirin"/>
    <property type="match status" value="1"/>
</dbReference>
<dbReference type="PANTHER" id="PTHR13903:SF31">
    <property type="entry name" value="CUPIN-DOMAIN CONTAINING PROTEIN"/>
    <property type="match status" value="1"/>
</dbReference>
<sequence>MERKINKVWSVTHRQQGENHKQGWVLEPGNWAEFDPFLLMAEDWFKKGTFGFHPHRGMETVTYVIDGELEHKDNKGGQGVLKGGDVQWMTAGSGIIHAEEPVEGSTVHSLQLWVNLPSSEKMTEPRYQDLYQKDMPVIEEDGVKIRVFSGTYKGQKASTKNHVPITMLELEIDEYAKAAPEIPASYNGFLFILEGKGTFGKDKTTGGKGDVLLLEQAGERTGESTAVSMESKGEKLKVLLYAGEPVKEPIAAQGPFVMNTHEEIKQAFDDYRNGKF</sequence>
<dbReference type="InterPro" id="IPR014710">
    <property type="entry name" value="RmlC-like_jellyroll"/>
</dbReference>
<dbReference type="InterPro" id="IPR008778">
    <property type="entry name" value="Pirin_C_dom"/>
</dbReference>
<dbReference type="CDD" id="cd02909">
    <property type="entry name" value="cupin_pirin_N"/>
    <property type="match status" value="1"/>
</dbReference>
<organism evidence="5 6">
    <name type="scientific">Thalassorhabdus alkalitolerans</name>
    <dbReference type="NCBI Taxonomy" id="2282697"/>
    <lineage>
        <taxon>Bacteria</taxon>
        <taxon>Bacillati</taxon>
        <taxon>Bacillota</taxon>
        <taxon>Bacilli</taxon>
        <taxon>Bacillales</taxon>
        <taxon>Bacillaceae</taxon>
        <taxon>Thalassorhabdus</taxon>
    </lineage>
</organism>
<evidence type="ECO:0000256" key="2">
    <source>
        <dbReference type="RuleBase" id="RU003457"/>
    </source>
</evidence>
<evidence type="ECO:0000259" key="4">
    <source>
        <dbReference type="Pfam" id="PF05726"/>
    </source>
</evidence>
<evidence type="ECO:0000313" key="6">
    <source>
        <dbReference type="Proteomes" id="UP001596142"/>
    </source>
</evidence>
<dbReference type="CDD" id="cd02247">
    <property type="entry name" value="cupin_pirin_C"/>
    <property type="match status" value="1"/>
</dbReference>
<dbReference type="PANTHER" id="PTHR13903">
    <property type="entry name" value="PIRIN-RELATED"/>
    <property type="match status" value="1"/>
</dbReference>
<evidence type="ECO:0000313" key="5">
    <source>
        <dbReference type="EMBL" id="MFC5711239.1"/>
    </source>
</evidence>
<name>A0ABW0YLJ7_9BACI</name>
<dbReference type="InterPro" id="IPR003829">
    <property type="entry name" value="Pirin_N_dom"/>
</dbReference>